<dbReference type="PANTHER" id="PTHR30055:SF146">
    <property type="entry name" value="HTH-TYPE TRANSCRIPTIONAL DUAL REGULATOR CECR"/>
    <property type="match status" value="1"/>
</dbReference>
<dbReference type="SUPFAM" id="SSF46689">
    <property type="entry name" value="Homeodomain-like"/>
    <property type="match status" value="1"/>
</dbReference>
<evidence type="ECO:0000256" key="1">
    <source>
        <dbReference type="ARBA" id="ARBA00023015"/>
    </source>
</evidence>
<dbReference type="InterPro" id="IPR036271">
    <property type="entry name" value="Tet_transcr_reg_TetR-rel_C_sf"/>
</dbReference>
<gene>
    <name evidence="6" type="ORF">Aru02nite_70050</name>
</gene>
<reference evidence="6" key="1">
    <citation type="submission" date="2021-01" db="EMBL/GenBank/DDBJ databases">
        <title>Whole genome shotgun sequence of Actinocatenispora rupis NBRC 107355.</title>
        <authorList>
            <person name="Komaki H."/>
            <person name="Tamura T."/>
        </authorList>
    </citation>
    <scope>NUCLEOTIDE SEQUENCE</scope>
    <source>
        <strain evidence="6">NBRC 107355</strain>
    </source>
</reference>
<dbReference type="FunFam" id="1.10.10.60:FF:000141">
    <property type="entry name" value="TetR family transcriptional regulator"/>
    <property type="match status" value="1"/>
</dbReference>
<dbReference type="Pfam" id="PF14246">
    <property type="entry name" value="TetR_C_7"/>
    <property type="match status" value="1"/>
</dbReference>
<dbReference type="SUPFAM" id="SSF48498">
    <property type="entry name" value="Tetracyclin repressor-like, C-terminal domain"/>
    <property type="match status" value="1"/>
</dbReference>
<dbReference type="InterPro" id="IPR050109">
    <property type="entry name" value="HTH-type_TetR-like_transc_reg"/>
</dbReference>
<keyword evidence="3" id="KW-0804">Transcription</keyword>
<dbReference type="EMBL" id="BOMB01000053">
    <property type="protein sequence ID" value="GID16116.1"/>
    <property type="molecule type" value="Genomic_DNA"/>
</dbReference>
<organism evidence="6 7">
    <name type="scientific">Actinocatenispora rupis</name>
    <dbReference type="NCBI Taxonomy" id="519421"/>
    <lineage>
        <taxon>Bacteria</taxon>
        <taxon>Bacillati</taxon>
        <taxon>Actinomycetota</taxon>
        <taxon>Actinomycetes</taxon>
        <taxon>Micromonosporales</taxon>
        <taxon>Micromonosporaceae</taxon>
        <taxon>Actinocatenispora</taxon>
    </lineage>
</organism>
<evidence type="ECO:0000256" key="3">
    <source>
        <dbReference type="ARBA" id="ARBA00023163"/>
    </source>
</evidence>
<dbReference type="PRINTS" id="PR00455">
    <property type="entry name" value="HTHTETR"/>
</dbReference>
<evidence type="ECO:0000259" key="5">
    <source>
        <dbReference type="PROSITE" id="PS50977"/>
    </source>
</evidence>
<dbReference type="AlphaFoldDB" id="A0A8J3NEJ0"/>
<proteinExistence type="predicted"/>
<name>A0A8J3NEJ0_9ACTN</name>
<dbReference type="InterPro" id="IPR001647">
    <property type="entry name" value="HTH_TetR"/>
</dbReference>
<feature type="domain" description="HTH tetR-type" evidence="5">
    <location>
        <begin position="5"/>
        <end position="65"/>
    </location>
</feature>
<dbReference type="PANTHER" id="PTHR30055">
    <property type="entry name" value="HTH-TYPE TRANSCRIPTIONAL REGULATOR RUTR"/>
    <property type="match status" value="1"/>
</dbReference>
<dbReference type="Proteomes" id="UP000612808">
    <property type="component" value="Unassembled WGS sequence"/>
</dbReference>
<keyword evidence="7" id="KW-1185">Reference proteome</keyword>
<dbReference type="Gene3D" id="1.10.10.60">
    <property type="entry name" value="Homeodomain-like"/>
    <property type="match status" value="1"/>
</dbReference>
<dbReference type="GO" id="GO:0045892">
    <property type="term" value="P:negative regulation of DNA-templated transcription"/>
    <property type="evidence" value="ECO:0007669"/>
    <property type="project" value="UniProtKB-ARBA"/>
</dbReference>
<evidence type="ECO:0000313" key="6">
    <source>
        <dbReference type="EMBL" id="GID16116.1"/>
    </source>
</evidence>
<protein>
    <submittedName>
        <fullName evidence="6">Transcriptional regulator</fullName>
    </submittedName>
</protein>
<dbReference type="GO" id="GO:0003700">
    <property type="term" value="F:DNA-binding transcription factor activity"/>
    <property type="evidence" value="ECO:0007669"/>
    <property type="project" value="TreeGrafter"/>
</dbReference>
<evidence type="ECO:0000256" key="2">
    <source>
        <dbReference type="ARBA" id="ARBA00023125"/>
    </source>
</evidence>
<evidence type="ECO:0000313" key="7">
    <source>
        <dbReference type="Proteomes" id="UP000612808"/>
    </source>
</evidence>
<feature type="DNA-binding region" description="H-T-H motif" evidence="4">
    <location>
        <begin position="28"/>
        <end position="47"/>
    </location>
</feature>
<dbReference type="Pfam" id="PF00440">
    <property type="entry name" value="TetR_N"/>
    <property type="match status" value="1"/>
</dbReference>
<accession>A0A8J3NEJ0</accession>
<dbReference type="InterPro" id="IPR009057">
    <property type="entry name" value="Homeodomain-like_sf"/>
</dbReference>
<sequence>MRGRLDKRQAILDAAFRVFAEHGYERASIDAIAAAAGVAKPTIYNHLGGKENLFRAVMVNSAEQFNARTLAALDAFPADPGDPDALRAALVDVGVRLGGCIADDRALAMQRLLLAESRRFPDLFAAVRGSGRDRVHDALAGRLARLAHAGRLDIADPVCAADQFVALISGDLPVLAMMSGTSVRAQDLRRSVESGVDTFLRAFAA</sequence>
<keyword evidence="1" id="KW-0805">Transcription regulation</keyword>
<dbReference type="PROSITE" id="PS50977">
    <property type="entry name" value="HTH_TETR_2"/>
    <property type="match status" value="1"/>
</dbReference>
<keyword evidence="2 4" id="KW-0238">DNA-binding</keyword>
<comment type="caution">
    <text evidence="6">The sequence shown here is derived from an EMBL/GenBank/DDBJ whole genome shotgun (WGS) entry which is preliminary data.</text>
</comment>
<evidence type="ECO:0000256" key="4">
    <source>
        <dbReference type="PROSITE-ProRule" id="PRU00335"/>
    </source>
</evidence>
<dbReference type="InterPro" id="IPR039536">
    <property type="entry name" value="TetR_C_Proteobacteria"/>
</dbReference>
<dbReference type="Gene3D" id="1.10.357.10">
    <property type="entry name" value="Tetracycline Repressor, domain 2"/>
    <property type="match status" value="1"/>
</dbReference>
<dbReference type="GO" id="GO:0000976">
    <property type="term" value="F:transcription cis-regulatory region binding"/>
    <property type="evidence" value="ECO:0007669"/>
    <property type="project" value="TreeGrafter"/>
</dbReference>